<dbReference type="RefSeq" id="WP_188591407.1">
    <property type="nucleotide sequence ID" value="NZ_BMFU01000001.1"/>
</dbReference>
<feature type="transmembrane region" description="Helical" evidence="1">
    <location>
        <begin position="9"/>
        <end position="26"/>
    </location>
</feature>
<organism evidence="2 3">
    <name type="scientific">Paenibacillus silvae</name>
    <dbReference type="NCBI Taxonomy" id="1325358"/>
    <lineage>
        <taxon>Bacteria</taxon>
        <taxon>Bacillati</taxon>
        <taxon>Bacillota</taxon>
        <taxon>Bacilli</taxon>
        <taxon>Bacillales</taxon>
        <taxon>Paenibacillaceae</taxon>
        <taxon>Paenibacillus</taxon>
    </lineage>
</organism>
<evidence type="ECO:0000313" key="2">
    <source>
        <dbReference type="EMBL" id="GGH46514.1"/>
    </source>
</evidence>
<dbReference type="EMBL" id="BMFU01000001">
    <property type="protein sequence ID" value="GGH46514.1"/>
    <property type="molecule type" value="Genomic_DNA"/>
</dbReference>
<proteinExistence type="predicted"/>
<evidence type="ECO:0000256" key="1">
    <source>
        <dbReference type="SAM" id="Phobius"/>
    </source>
</evidence>
<reference evidence="3" key="1">
    <citation type="journal article" date="2019" name="Int. J. Syst. Evol. Microbiol.">
        <title>The Global Catalogue of Microorganisms (GCM) 10K type strain sequencing project: providing services to taxonomists for standard genome sequencing and annotation.</title>
        <authorList>
            <consortium name="The Broad Institute Genomics Platform"/>
            <consortium name="The Broad Institute Genome Sequencing Center for Infectious Disease"/>
            <person name="Wu L."/>
            <person name="Ma J."/>
        </authorList>
    </citation>
    <scope>NUCLEOTIDE SEQUENCE [LARGE SCALE GENOMIC DNA]</scope>
    <source>
        <strain evidence="3">CGMCC 1.12770</strain>
    </source>
</reference>
<keyword evidence="1" id="KW-0812">Transmembrane</keyword>
<protein>
    <submittedName>
        <fullName evidence="2">Uncharacterized protein</fullName>
    </submittedName>
</protein>
<keyword evidence="3" id="KW-1185">Reference proteome</keyword>
<comment type="caution">
    <text evidence="2">The sequence shown here is derived from an EMBL/GenBank/DDBJ whole genome shotgun (WGS) entry which is preliminary data.</text>
</comment>
<name>A0ABQ1Z3F6_9BACL</name>
<sequence>MGSLSLKDKLILFGGSAFLILFYIAYKTDYSYQGVGDLIGYSFEHLSGFIASVLAPLKPQIPTINF</sequence>
<keyword evidence="1" id="KW-0472">Membrane</keyword>
<gene>
    <name evidence="2" type="ORF">GCM10008014_09220</name>
</gene>
<dbReference type="Proteomes" id="UP000652153">
    <property type="component" value="Unassembled WGS sequence"/>
</dbReference>
<evidence type="ECO:0000313" key="3">
    <source>
        <dbReference type="Proteomes" id="UP000652153"/>
    </source>
</evidence>
<keyword evidence="1" id="KW-1133">Transmembrane helix</keyword>
<accession>A0ABQ1Z3F6</accession>